<dbReference type="Pfam" id="PF04082">
    <property type="entry name" value="Fungal_trans"/>
    <property type="match status" value="1"/>
</dbReference>
<evidence type="ECO:0000256" key="3">
    <source>
        <dbReference type="ARBA" id="ARBA00023004"/>
    </source>
</evidence>
<dbReference type="PANTHER" id="PTHR46910">
    <property type="entry name" value="TRANSCRIPTION FACTOR PDR1"/>
    <property type="match status" value="1"/>
</dbReference>
<dbReference type="RefSeq" id="XP_031929342.1">
    <property type="nucleotide sequence ID" value="XM_032072266.1"/>
</dbReference>
<dbReference type="Gene3D" id="1.10.630.10">
    <property type="entry name" value="Cytochrome P450"/>
    <property type="match status" value="2"/>
</dbReference>
<dbReference type="SUPFAM" id="SSF48264">
    <property type="entry name" value="Cytochrome P450"/>
    <property type="match status" value="1"/>
</dbReference>
<dbReference type="GO" id="GO:0020037">
    <property type="term" value="F:heme binding"/>
    <property type="evidence" value="ECO:0007669"/>
    <property type="project" value="InterPro"/>
</dbReference>
<keyword evidence="1" id="KW-0479">Metal-binding</keyword>
<dbReference type="OrthoDB" id="2123952at2759"/>
<keyword evidence="11" id="KW-1185">Reference proteome</keyword>
<dbReference type="SMART" id="SM00906">
    <property type="entry name" value="Fungal_trans"/>
    <property type="match status" value="1"/>
</dbReference>
<evidence type="ECO:0000313" key="11">
    <source>
        <dbReference type="Proteomes" id="UP000326268"/>
    </source>
</evidence>
<proteinExistence type="predicted"/>
<evidence type="ECO:0000256" key="5">
    <source>
        <dbReference type="ARBA" id="ARBA00023163"/>
    </source>
</evidence>
<evidence type="ECO:0000256" key="6">
    <source>
        <dbReference type="ARBA" id="ARBA00023242"/>
    </source>
</evidence>
<dbReference type="InterPro" id="IPR036396">
    <property type="entry name" value="Cyt_P450_sf"/>
</dbReference>
<dbReference type="InterPro" id="IPR017972">
    <property type="entry name" value="Cyt_P450_CS"/>
</dbReference>
<feature type="domain" description="Xylanolytic transcriptional activator regulatory" evidence="9">
    <location>
        <begin position="436"/>
        <end position="508"/>
    </location>
</feature>
<feature type="compositionally biased region" description="Basic and acidic residues" evidence="8">
    <location>
        <begin position="191"/>
        <end position="224"/>
    </location>
</feature>
<keyword evidence="7" id="KW-0175">Coiled coil</keyword>
<dbReference type="CDD" id="cd12148">
    <property type="entry name" value="fungal_TF_MHR"/>
    <property type="match status" value="1"/>
</dbReference>
<dbReference type="GO" id="GO:0003700">
    <property type="term" value="F:DNA-binding transcription factor activity"/>
    <property type="evidence" value="ECO:0007669"/>
    <property type="project" value="InterPro"/>
</dbReference>
<dbReference type="PANTHER" id="PTHR46910:SF25">
    <property type="entry name" value="ABC-TRANSPORTER-REGULATING TRANSCRIPTION FACTOR"/>
    <property type="match status" value="1"/>
</dbReference>
<evidence type="ECO:0000313" key="10">
    <source>
        <dbReference type="EMBL" id="KAE8366261.1"/>
    </source>
</evidence>
<dbReference type="GO" id="GO:0008270">
    <property type="term" value="F:zinc ion binding"/>
    <property type="evidence" value="ECO:0007669"/>
    <property type="project" value="InterPro"/>
</dbReference>
<keyword evidence="6" id="KW-0539">Nucleus</keyword>
<dbReference type="GeneID" id="43656712"/>
<feature type="region of interest" description="Disordered" evidence="8">
    <location>
        <begin position="176"/>
        <end position="234"/>
    </location>
</feature>
<name>A0A5N7A8R7_9EURO</name>
<keyword evidence="4" id="KW-0805">Transcription regulation</keyword>
<dbReference type="Proteomes" id="UP000326268">
    <property type="component" value="Unassembled WGS sequence"/>
</dbReference>
<dbReference type="GO" id="GO:0003677">
    <property type="term" value="F:DNA binding"/>
    <property type="evidence" value="ECO:0007669"/>
    <property type="project" value="InterPro"/>
</dbReference>
<dbReference type="GO" id="GO:0004497">
    <property type="term" value="F:monooxygenase activity"/>
    <property type="evidence" value="ECO:0007669"/>
    <property type="project" value="InterPro"/>
</dbReference>
<gene>
    <name evidence="10" type="ORF">BDV27DRAFT_156117</name>
</gene>
<keyword evidence="2" id="KW-0560">Oxidoreductase</keyword>
<evidence type="ECO:0000256" key="1">
    <source>
        <dbReference type="ARBA" id="ARBA00022723"/>
    </source>
</evidence>
<dbReference type="EMBL" id="ML737616">
    <property type="protein sequence ID" value="KAE8366261.1"/>
    <property type="molecule type" value="Genomic_DNA"/>
</dbReference>
<dbReference type="AlphaFoldDB" id="A0A5N7A8R7"/>
<dbReference type="InterPro" id="IPR007219">
    <property type="entry name" value="XnlR_reg_dom"/>
</dbReference>
<evidence type="ECO:0000256" key="4">
    <source>
        <dbReference type="ARBA" id="ARBA00023015"/>
    </source>
</evidence>
<dbReference type="InterPro" id="IPR050987">
    <property type="entry name" value="AtrR-like"/>
</dbReference>
<accession>A0A5N7A8R7</accession>
<reference evidence="10 11" key="1">
    <citation type="submission" date="2019-04" db="EMBL/GenBank/DDBJ databases">
        <title>Friends and foes A comparative genomics studyof 23 Aspergillus species from section Flavi.</title>
        <authorList>
            <consortium name="DOE Joint Genome Institute"/>
            <person name="Kjaerbolling I."/>
            <person name="Vesth T."/>
            <person name="Frisvad J.C."/>
            <person name="Nybo J.L."/>
            <person name="Theobald S."/>
            <person name="Kildgaard S."/>
            <person name="Isbrandt T."/>
            <person name="Kuo A."/>
            <person name="Sato A."/>
            <person name="Lyhne E.K."/>
            <person name="Kogle M.E."/>
            <person name="Wiebenga A."/>
            <person name="Kun R.S."/>
            <person name="Lubbers R.J."/>
            <person name="Makela M.R."/>
            <person name="Barry K."/>
            <person name="Chovatia M."/>
            <person name="Clum A."/>
            <person name="Daum C."/>
            <person name="Haridas S."/>
            <person name="He G."/>
            <person name="LaButti K."/>
            <person name="Lipzen A."/>
            <person name="Mondo S."/>
            <person name="Riley R."/>
            <person name="Salamov A."/>
            <person name="Simmons B.A."/>
            <person name="Magnuson J.K."/>
            <person name="Henrissat B."/>
            <person name="Mortensen U.H."/>
            <person name="Larsen T.O."/>
            <person name="Devries R.P."/>
            <person name="Grigoriev I.V."/>
            <person name="Machida M."/>
            <person name="Baker S.E."/>
            <person name="Andersen M.R."/>
        </authorList>
    </citation>
    <scope>NUCLEOTIDE SEQUENCE [LARGE SCALE GENOMIC DNA]</scope>
    <source>
        <strain evidence="10 11">CBS 763.97</strain>
    </source>
</reference>
<protein>
    <recommendedName>
        <fullName evidence="9">Xylanolytic transcriptional activator regulatory domain-containing protein</fullName>
    </recommendedName>
</protein>
<dbReference type="GO" id="GO:0016705">
    <property type="term" value="F:oxidoreductase activity, acting on paired donors, with incorporation or reduction of molecular oxygen"/>
    <property type="evidence" value="ECO:0007669"/>
    <property type="project" value="InterPro"/>
</dbReference>
<dbReference type="PROSITE" id="PS00086">
    <property type="entry name" value="CYTOCHROME_P450"/>
    <property type="match status" value="1"/>
</dbReference>
<dbReference type="GO" id="GO:0005506">
    <property type="term" value="F:iron ion binding"/>
    <property type="evidence" value="ECO:0007669"/>
    <property type="project" value="InterPro"/>
</dbReference>
<dbReference type="GO" id="GO:0006351">
    <property type="term" value="P:DNA-templated transcription"/>
    <property type="evidence" value="ECO:0007669"/>
    <property type="project" value="InterPro"/>
</dbReference>
<dbReference type="InterPro" id="IPR001128">
    <property type="entry name" value="Cyt_P450"/>
</dbReference>
<keyword evidence="3" id="KW-0408">Iron</keyword>
<evidence type="ECO:0000259" key="9">
    <source>
        <dbReference type="SMART" id="SM00906"/>
    </source>
</evidence>
<sequence length="830" mass="93672">MVSNEGPKTGETLSDETIIRNMITFLIAGHETTSGLLSFLFYEHIQNPEAYRKEQEKRLASAKHSAFTLQTKGDQVLDGRYHVKDGESVQILLTRFHRDPEVYGPDVEEFKPSRMLDDAFDKLPRNAWKPFGNGVRACIGWPFTWQEALHAYISSLEANVKDLEEKLRLARSLSSEPLELTKKSPAQSESPIDHPQAECHSENDGHKCDGDGKQDEDGLHDVRSSGKNPAGADSNLAQVKRSNHHLFFTTPQGAMRFYGPSSGFSIFSAGNPQWTNDRPENAVWQSASLREMDTWHLRSWVPQALRDDFSKRESQPLPSKPTTLKLVGDYFAHINMALPLFDEQQFLRRLERQYTWNPDSSPSWWAALNIVLALAEKRKVEHDYNNNGNCLVSLGYVKNALNVVTQLLLQNTDILAVQAMLGLALYFQDTANPQPLFVFSSLALRLGQAIGIHRSVRFGLSNCEVEERRNVFWIAYVLDSDICLRTGRPPIQDGDDYDVQLPGEYSKGGKGVLQQQGSYIDVSFFGLLARFAVLQRRVYDRVYSISSLQKVSPDLLIDIEQCEKELKAWKAGIPQHYRPRRNYTAPQEAILPHVIRLHLAFHCCEINLHRVIELPGRCKTHAHSCKSHTESTSIALEAARSSIELIEPIKSLGSSFSWGCAYYPAAAAATLFAKLLADPNHDRNKSDLQRIRRVTDFISTLVSEEGGTYLDYVLWMCKKFELTAQKLLQPDQQEDGNPLKEKTGVIAPASHPFQQRVWDNASLSPSCPSIYGGPTNLSAIPWRGDLGEQNALFHSSDIPLPPDWESEHQLPMGWNLQDMTSGLPPFFRLY</sequence>
<dbReference type="Pfam" id="PF00067">
    <property type="entry name" value="p450"/>
    <property type="match status" value="2"/>
</dbReference>
<keyword evidence="5" id="KW-0804">Transcription</keyword>
<evidence type="ECO:0000256" key="2">
    <source>
        <dbReference type="ARBA" id="ARBA00023002"/>
    </source>
</evidence>
<evidence type="ECO:0000256" key="7">
    <source>
        <dbReference type="SAM" id="Coils"/>
    </source>
</evidence>
<evidence type="ECO:0000256" key="8">
    <source>
        <dbReference type="SAM" id="MobiDB-lite"/>
    </source>
</evidence>
<organism evidence="10 11">
    <name type="scientific">Aspergillus caelatus</name>
    <dbReference type="NCBI Taxonomy" id="61420"/>
    <lineage>
        <taxon>Eukaryota</taxon>
        <taxon>Fungi</taxon>
        <taxon>Dikarya</taxon>
        <taxon>Ascomycota</taxon>
        <taxon>Pezizomycotina</taxon>
        <taxon>Eurotiomycetes</taxon>
        <taxon>Eurotiomycetidae</taxon>
        <taxon>Eurotiales</taxon>
        <taxon>Aspergillaceae</taxon>
        <taxon>Aspergillus</taxon>
        <taxon>Aspergillus subgen. Circumdati</taxon>
    </lineage>
</organism>
<feature type="coiled-coil region" evidence="7">
    <location>
        <begin position="146"/>
        <end position="173"/>
    </location>
</feature>